<dbReference type="AlphaFoldDB" id="A0A4S3JWL1"/>
<sequence length="82" mass="8933">MRKKTKTLSIISKIAGVDLIPTVDLKIGRVNVSVHSEDENSKVLTAAMEKINREPDGGFQDVPGKRTTQSWSSTQTAIHLSA</sequence>
<keyword evidence="3" id="KW-1185">Reference proteome</keyword>
<gene>
    <name evidence="2" type="ORF">EYZ11_000688</name>
</gene>
<dbReference type="EMBL" id="SOSA01000010">
    <property type="protein sequence ID" value="THC99876.1"/>
    <property type="molecule type" value="Genomic_DNA"/>
</dbReference>
<protein>
    <submittedName>
        <fullName evidence="2">Uncharacterized protein</fullName>
    </submittedName>
</protein>
<name>A0A4S3JWL1_9EURO</name>
<organism evidence="2 3">
    <name type="scientific">Aspergillus tanneri</name>
    <dbReference type="NCBI Taxonomy" id="1220188"/>
    <lineage>
        <taxon>Eukaryota</taxon>
        <taxon>Fungi</taxon>
        <taxon>Dikarya</taxon>
        <taxon>Ascomycota</taxon>
        <taxon>Pezizomycotina</taxon>
        <taxon>Eurotiomycetes</taxon>
        <taxon>Eurotiomycetidae</taxon>
        <taxon>Eurotiales</taxon>
        <taxon>Aspergillaceae</taxon>
        <taxon>Aspergillus</taxon>
        <taxon>Aspergillus subgen. Circumdati</taxon>
    </lineage>
</organism>
<dbReference type="VEuPathDB" id="FungiDB:EYZ11_000688"/>
<accession>A0A4S3JWL1</accession>
<proteinExistence type="predicted"/>
<reference evidence="2 3" key="1">
    <citation type="submission" date="2019-03" db="EMBL/GenBank/DDBJ databases">
        <title>The genome sequence of a newly discovered highly antifungal drug resistant Aspergillus species, Aspergillus tanneri NIH 1004.</title>
        <authorList>
            <person name="Mounaud S."/>
            <person name="Singh I."/>
            <person name="Joardar V."/>
            <person name="Pakala S."/>
            <person name="Pakala S."/>
            <person name="Venepally P."/>
            <person name="Hoover J."/>
            <person name="Nierman W."/>
            <person name="Chung J."/>
            <person name="Losada L."/>
        </authorList>
    </citation>
    <scope>NUCLEOTIDE SEQUENCE [LARGE SCALE GENOMIC DNA]</scope>
    <source>
        <strain evidence="2 3">NIH1004</strain>
    </source>
</reference>
<evidence type="ECO:0000313" key="3">
    <source>
        <dbReference type="Proteomes" id="UP000308092"/>
    </source>
</evidence>
<feature type="compositionally biased region" description="Polar residues" evidence="1">
    <location>
        <begin position="66"/>
        <end position="82"/>
    </location>
</feature>
<comment type="caution">
    <text evidence="2">The sequence shown here is derived from an EMBL/GenBank/DDBJ whole genome shotgun (WGS) entry which is preliminary data.</text>
</comment>
<dbReference type="STRING" id="1220188.A0A4S3JWL1"/>
<feature type="region of interest" description="Disordered" evidence="1">
    <location>
        <begin position="54"/>
        <end position="82"/>
    </location>
</feature>
<evidence type="ECO:0000313" key="2">
    <source>
        <dbReference type="EMBL" id="THC99876.1"/>
    </source>
</evidence>
<dbReference type="Proteomes" id="UP000308092">
    <property type="component" value="Unassembled WGS sequence"/>
</dbReference>
<evidence type="ECO:0000256" key="1">
    <source>
        <dbReference type="SAM" id="MobiDB-lite"/>
    </source>
</evidence>